<evidence type="ECO:0000256" key="6">
    <source>
        <dbReference type="ARBA" id="ARBA00022840"/>
    </source>
</evidence>
<dbReference type="SMART" id="SM00382">
    <property type="entry name" value="AAA"/>
    <property type="match status" value="2"/>
</dbReference>
<dbReference type="InterPro" id="IPR003439">
    <property type="entry name" value="ABC_transporter-like_ATP-bd"/>
</dbReference>
<evidence type="ECO:0000256" key="8">
    <source>
        <dbReference type="ARBA" id="ARBA00023136"/>
    </source>
</evidence>
<dbReference type="InterPro" id="IPR027417">
    <property type="entry name" value="P-loop_NTPase"/>
</dbReference>
<dbReference type="GO" id="GO:0016887">
    <property type="term" value="F:ATP hydrolysis activity"/>
    <property type="evidence" value="ECO:0007669"/>
    <property type="project" value="InterPro"/>
</dbReference>
<dbReference type="SUPFAM" id="SSF52540">
    <property type="entry name" value="P-loop containing nucleoside triphosphate hydrolases"/>
    <property type="match status" value="2"/>
</dbReference>
<gene>
    <name evidence="10" type="ORF">HMPREF9473_04063</name>
</gene>
<evidence type="ECO:0000256" key="4">
    <source>
        <dbReference type="ARBA" id="ARBA00022737"/>
    </source>
</evidence>
<reference evidence="10 11" key="1">
    <citation type="submission" date="2011-08" db="EMBL/GenBank/DDBJ databases">
        <title>The Genome Sequence of Clostridium hathewayi WAL-18680.</title>
        <authorList>
            <consortium name="The Broad Institute Genome Sequencing Platform"/>
            <person name="Earl A."/>
            <person name="Ward D."/>
            <person name="Feldgarden M."/>
            <person name="Gevers D."/>
            <person name="Finegold S.M."/>
            <person name="Summanen P.H."/>
            <person name="Molitoris D.R."/>
            <person name="Song M."/>
            <person name="Daigneault M."/>
            <person name="Allen-Vercoe E."/>
            <person name="Young S.K."/>
            <person name="Zeng Q."/>
            <person name="Gargeya S."/>
            <person name="Fitzgerald M."/>
            <person name="Haas B."/>
            <person name="Abouelleil A."/>
            <person name="Alvarado L."/>
            <person name="Arachchi H.M."/>
            <person name="Berlin A."/>
            <person name="Brown A."/>
            <person name="Chapman S.B."/>
            <person name="Chen Z."/>
            <person name="Dunbar C."/>
            <person name="Freedman E."/>
            <person name="Gearin G."/>
            <person name="Gellesch M."/>
            <person name="Goldberg J."/>
            <person name="Griggs A."/>
            <person name="Gujja S."/>
            <person name="Heiman D."/>
            <person name="Howarth C."/>
            <person name="Larson L."/>
            <person name="Lui A."/>
            <person name="MacDonald P.J.P."/>
            <person name="Montmayeur A."/>
            <person name="Murphy C."/>
            <person name="Neiman D."/>
            <person name="Pearson M."/>
            <person name="Priest M."/>
            <person name="Roberts A."/>
            <person name="Saif S."/>
            <person name="Shea T."/>
            <person name="Shenoy N."/>
            <person name="Sisk P."/>
            <person name="Stolte C."/>
            <person name="Sykes S."/>
            <person name="Wortman J."/>
            <person name="Nusbaum C."/>
            <person name="Birren B."/>
        </authorList>
    </citation>
    <scope>NUCLEOTIDE SEQUENCE [LARGE SCALE GENOMIC DNA]</scope>
    <source>
        <strain evidence="10 11">WAL-18680</strain>
    </source>
</reference>
<keyword evidence="3" id="KW-1003">Cell membrane</keyword>
<feature type="domain" description="ABC transporter" evidence="9">
    <location>
        <begin position="260"/>
        <end position="505"/>
    </location>
</feature>
<keyword evidence="7" id="KW-1278">Translocase</keyword>
<keyword evidence="5" id="KW-0547">Nucleotide-binding</keyword>
<keyword evidence="4" id="KW-0677">Repeat</keyword>
<evidence type="ECO:0000256" key="3">
    <source>
        <dbReference type="ARBA" id="ARBA00022475"/>
    </source>
</evidence>
<dbReference type="EMBL" id="ADLN01000112">
    <property type="protein sequence ID" value="EHI57967.1"/>
    <property type="molecule type" value="Genomic_DNA"/>
</dbReference>
<organism evidence="10 11">
    <name type="scientific">Hungatella hathewayi WAL-18680</name>
    <dbReference type="NCBI Taxonomy" id="742737"/>
    <lineage>
        <taxon>Bacteria</taxon>
        <taxon>Bacillati</taxon>
        <taxon>Bacillota</taxon>
        <taxon>Clostridia</taxon>
        <taxon>Lachnospirales</taxon>
        <taxon>Lachnospiraceae</taxon>
        <taxon>Hungatella</taxon>
    </lineage>
</organism>
<feature type="domain" description="ABC transporter" evidence="9">
    <location>
        <begin position="6"/>
        <end position="242"/>
    </location>
</feature>
<dbReference type="InterPro" id="IPR017871">
    <property type="entry name" value="ABC_transporter-like_CS"/>
</dbReference>
<dbReference type="GO" id="GO:0005524">
    <property type="term" value="F:ATP binding"/>
    <property type="evidence" value="ECO:0007669"/>
    <property type="project" value="UniProtKB-KW"/>
</dbReference>
<dbReference type="Gene3D" id="3.40.50.300">
    <property type="entry name" value="P-loop containing nucleotide triphosphate hydrolases"/>
    <property type="match status" value="2"/>
</dbReference>
<dbReference type="HOGENOM" id="CLU_000604_92_3_9"/>
<dbReference type="InterPro" id="IPR050107">
    <property type="entry name" value="ABC_carbohydrate_import_ATPase"/>
</dbReference>
<dbReference type="AlphaFoldDB" id="G5IKN5"/>
<evidence type="ECO:0000256" key="2">
    <source>
        <dbReference type="ARBA" id="ARBA00022448"/>
    </source>
</evidence>
<dbReference type="OrthoDB" id="9771863at2"/>
<dbReference type="InterPro" id="IPR003593">
    <property type="entry name" value="AAA+_ATPase"/>
</dbReference>
<protein>
    <recommendedName>
        <fullName evidence="9">ABC transporter domain-containing protein</fullName>
    </recommendedName>
</protein>
<dbReference type="Proteomes" id="UP000005384">
    <property type="component" value="Unassembled WGS sequence"/>
</dbReference>
<dbReference type="PROSITE" id="PS50893">
    <property type="entry name" value="ABC_TRANSPORTER_2"/>
    <property type="match status" value="2"/>
</dbReference>
<evidence type="ECO:0000313" key="10">
    <source>
        <dbReference type="EMBL" id="EHI57967.1"/>
    </source>
</evidence>
<comment type="subcellular location">
    <subcellularLocation>
        <location evidence="1">Cell membrane</location>
        <topology evidence="1">Peripheral membrane protein</topology>
    </subcellularLocation>
</comment>
<keyword evidence="6" id="KW-0067">ATP-binding</keyword>
<dbReference type="FunFam" id="3.40.50.300:FF:000127">
    <property type="entry name" value="Ribose import ATP-binding protein RbsA"/>
    <property type="match status" value="1"/>
</dbReference>
<dbReference type="RefSeq" id="WP_006782054.1">
    <property type="nucleotide sequence ID" value="NZ_CP040506.1"/>
</dbReference>
<dbReference type="GO" id="GO:0005886">
    <property type="term" value="C:plasma membrane"/>
    <property type="evidence" value="ECO:0007669"/>
    <property type="project" value="UniProtKB-SubCell"/>
</dbReference>
<dbReference type="Pfam" id="PF00005">
    <property type="entry name" value="ABC_tran"/>
    <property type="match status" value="2"/>
</dbReference>
<dbReference type="PATRIC" id="fig|742737.3.peg.4047"/>
<sequence length="505" mass="55619">MNDVLLEMRHVTKKFPGVIALNDVSIDLRKGEILGIVGENGAGKSTLMKVLSGTYTSREYEGEVWLDGKKQEFNSVADGRETGIAMIYQEVNAFMDSSIAENIYVGNQPGKLFVDYRTMYEETQRLLDMVGIEATPKTIVRKLNSGQMQMLAILRGLATNPKILVLDEPTTALTDKEVDVLMDFLTNLKKQGVSCIYISHKMEEIYRICDRVTVIRDGNVIETRDTLDWSNQNELIQAMIGRNIENMYAKTPRTPGEPVLEVRDLTVPHPTIKNRNIVNHVSFTLRKGEILGIGGLVGAGRSEILEAIFGRLTEGVSKTVLINGKEVNINSPKAAIANGLGFVTEERKLTGFVDTMSILHNTSLPSLAYLPGKLFINTKAEKEQAMKQFDDMRIKAPSINSMVSNLSGGNQQKVILGKWLMKNPSILFVDEPTKGIDVGTKADFYKILDNLANAGISIIMVSSDMPELVSVSDRVLVMSNGNLTGELSGEEISQANVMQLAIAGE</sequence>
<evidence type="ECO:0000256" key="5">
    <source>
        <dbReference type="ARBA" id="ARBA00022741"/>
    </source>
</evidence>
<keyword evidence="11" id="KW-1185">Reference proteome</keyword>
<comment type="caution">
    <text evidence="10">The sequence shown here is derived from an EMBL/GenBank/DDBJ whole genome shotgun (WGS) entry which is preliminary data.</text>
</comment>
<dbReference type="CDD" id="cd03216">
    <property type="entry name" value="ABC_Carb_Monos_I"/>
    <property type="match status" value="1"/>
</dbReference>
<keyword evidence="8" id="KW-0472">Membrane</keyword>
<keyword evidence="2" id="KW-0813">Transport</keyword>
<evidence type="ECO:0000313" key="11">
    <source>
        <dbReference type="Proteomes" id="UP000005384"/>
    </source>
</evidence>
<proteinExistence type="predicted"/>
<accession>G5IKN5</accession>
<dbReference type="PANTHER" id="PTHR43790:SF9">
    <property type="entry name" value="GALACTOFURANOSE TRANSPORTER ATP-BINDING PROTEIN YTFR"/>
    <property type="match status" value="1"/>
</dbReference>
<evidence type="ECO:0000259" key="9">
    <source>
        <dbReference type="PROSITE" id="PS50893"/>
    </source>
</evidence>
<dbReference type="PROSITE" id="PS00211">
    <property type="entry name" value="ABC_TRANSPORTER_1"/>
    <property type="match status" value="1"/>
</dbReference>
<name>G5IKN5_9FIRM</name>
<evidence type="ECO:0000256" key="7">
    <source>
        <dbReference type="ARBA" id="ARBA00022967"/>
    </source>
</evidence>
<dbReference type="CDD" id="cd03215">
    <property type="entry name" value="ABC_Carb_Monos_II"/>
    <property type="match status" value="1"/>
</dbReference>
<dbReference type="PANTHER" id="PTHR43790">
    <property type="entry name" value="CARBOHYDRATE TRANSPORT ATP-BINDING PROTEIN MG119-RELATED"/>
    <property type="match status" value="1"/>
</dbReference>
<evidence type="ECO:0000256" key="1">
    <source>
        <dbReference type="ARBA" id="ARBA00004202"/>
    </source>
</evidence>